<feature type="transmembrane region" description="Helical" evidence="1">
    <location>
        <begin position="50"/>
        <end position="68"/>
    </location>
</feature>
<evidence type="ECO:0000256" key="1">
    <source>
        <dbReference type="SAM" id="Phobius"/>
    </source>
</evidence>
<keyword evidence="1" id="KW-0472">Membrane</keyword>
<comment type="caution">
    <text evidence="2">The sequence shown here is derived from an EMBL/GenBank/DDBJ whole genome shotgun (WGS) entry which is preliminary data.</text>
</comment>
<evidence type="ECO:0000313" key="3">
    <source>
        <dbReference type="Proteomes" id="UP001207228"/>
    </source>
</evidence>
<sequence length="80" mass="9004">MKTNDKLQSLKYGLLYFLSFFLFTIFLKLWDTWENLLNGEAIDWQSTLSELDLGAITAIALPIAVALGSRKAHKTKAALN</sequence>
<protein>
    <submittedName>
        <fullName evidence="2">Uncharacterized protein</fullName>
    </submittedName>
</protein>
<organism evidence="2 3">
    <name type="scientific">Pontibacter anaerobius</name>
    <dbReference type="NCBI Taxonomy" id="2993940"/>
    <lineage>
        <taxon>Bacteria</taxon>
        <taxon>Pseudomonadati</taxon>
        <taxon>Bacteroidota</taxon>
        <taxon>Cytophagia</taxon>
        <taxon>Cytophagales</taxon>
        <taxon>Hymenobacteraceae</taxon>
        <taxon>Pontibacter</taxon>
    </lineage>
</organism>
<gene>
    <name evidence="2" type="ORF">OO017_09855</name>
</gene>
<accession>A0ABT3RF90</accession>
<dbReference type="RefSeq" id="WP_266052309.1">
    <property type="nucleotide sequence ID" value="NZ_JAPFQO010000006.1"/>
</dbReference>
<dbReference type="EMBL" id="JAPFQO010000006">
    <property type="protein sequence ID" value="MCX2740247.1"/>
    <property type="molecule type" value="Genomic_DNA"/>
</dbReference>
<reference evidence="2 3" key="1">
    <citation type="submission" date="2022-11" db="EMBL/GenBank/DDBJ databases">
        <title>The characterization of three novel Bacteroidetes species and genomic analysis of their roles in tidal elemental geochemical cycles.</title>
        <authorList>
            <person name="Ma K.-J."/>
        </authorList>
    </citation>
    <scope>NUCLEOTIDE SEQUENCE [LARGE SCALE GENOMIC DNA]</scope>
    <source>
        <strain evidence="2 3">M82</strain>
    </source>
</reference>
<keyword evidence="3" id="KW-1185">Reference proteome</keyword>
<evidence type="ECO:0000313" key="2">
    <source>
        <dbReference type="EMBL" id="MCX2740247.1"/>
    </source>
</evidence>
<feature type="transmembrane region" description="Helical" evidence="1">
    <location>
        <begin position="12"/>
        <end position="30"/>
    </location>
</feature>
<dbReference type="Proteomes" id="UP001207228">
    <property type="component" value="Unassembled WGS sequence"/>
</dbReference>
<keyword evidence="1" id="KW-1133">Transmembrane helix</keyword>
<name>A0ABT3RF90_9BACT</name>
<proteinExistence type="predicted"/>
<keyword evidence="1" id="KW-0812">Transmembrane</keyword>